<evidence type="ECO:0000259" key="7">
    <source>
        <dbReference type="Pfam" id="PF04841"/>
    </source>
</evidence>
<dbReference type="GO" id="GO:0042144">
    <property type="term" value="P:vacuole fusion, non-autophagic"/>
    <property type="evidence" value="ECO:0007669"/>
    <property type="project" value="TreeGrafter"/>
</dbReference>
<dbReference type="GeneTree" id="ENSGT00390000003896"/>
<dbReference type="GO" id="GO:0005765">
    <property type="term" value="C:lysosomal membrane"/>
    <property type="evidence" value="ECO:0007669"/>
    <property type="project" value="UniProtKB-SubCell"/>
</dbReference>
<keyword evidence="5" id="KW-0967">Endosome</keyword>
<keyword evidence="5" id="KW-0653">Protein transport</keyword>
<dbReference type="InterPro" id="IPR038132">
    <property type="entry name" value="Vps16_C_sf"/>
</dbReference>
<keyword evidence="9" id="KW-1185">Reference proteome</keyword>
<keyword evidence="5" id="KW-0458">Lysosome</keyword>
<comment type="subunit">
    <text evidence="4">Core component of at least two putative endosomal tethering complexes, the homotypic fusion and vacuole protein sorting (HOPS) complex and the class C core vacuole/endosome tethering (CORVET) complex. Their common core is composed of the class C Vps proteins VPS11, VPS16, VPS18 and VPS33A, which in HOPS further associates with VPS39 and VPS41 and in CORVET with VPS8 and TGFBRAP1. Interacts with RAB5C. Interacts with STX17, MON1B. Associates with adapter protein complex 3 (AP-3) and clathrin:AP-3 complexes.</text>
</comment>
<dbReference type="InterPro" id="IPR006926">
    <property type="entry name" value="Vps16_N"/>
</dbReference>
<dbReference type="PIRSF" id="PIRSF007949">
    <property type="entry name" value="VPS16"/>
    <property type="match status" value="1"/>
</dbReference>
<evidence type="ECO:0000256" key="1">
    <source>
        <dbReference type="ARBA" id="ARBA00004630"/>
    </source>
</evidence>
<evidence type="ECO:0000256" key="4">
    <source>
        <dbReference type="ARBA" id="ARBA00061859"/>
    </source>
</evidence>
<dbReference type="GO" id="GO:0006886">
    <property type="term" value="P:intracellular protein transport"/>
    <property type="evidence" value="ECO:0007669"/>
    <property type="project" value="InterPro"/>
</dbReference>
<keyword evidence="5" id="KW-0813">Transport</keyword>
<dbReference type="GO" id="GO:0031902">
    <property type="term" value="C:late endosome membrane"/>
    <property type="evidence" value="ECO:0007669"/>
    <property type="project" value="UniProtKB-SubCell"/>
</dbReference>
<evidence type="ECO:0000256" key="2">
    <source>
        <dbReference type="ARBA" id="ARBA00009250"/>
    </source>
</evidence>
<organism evidence="8 9">
    <name type="scientific">Cyprinus carpio carpio</name>
    <dbReference type="NCBI Taxonomy" id="630221"/>
    <lineage>
        <taxon>Eukaryota</taxon>
        <taxon>Metazoa</taxon>
        <taxon>Chordata</taxon>
        <taxon>Craniata</taxon>
        <taxon>Vertebrata</taxon>
        <taxon>Euteleostomi</taxon>
        <taxon>Actinopterygii</taxon>
        <taxon>Neopterygii</taxon>
        <taxon>Teleostei</taxon>
        <taxon>Ostariophysi</taxon>
        <taxon>Cypriniformes</taxon>
        <taxon>Cyprinidae</taxon>
        <taxon>Cyprininae</taxon>
        <taxon>Cyprinus</taxon>
    </lineage>
</organism>
<dbReference type="PANTHER" id="PTHR12811">
    <property type="entry name" value="VACUOLAR PROTEIN SORTING VPS16"/>
    <property type="match status" value="1"/>
</dbReference>
<dbReference type="Pfam" id="PF04841">
    <property type="entry name" value="Vps16_N"/>
    <property type="match status" value="1"/>
</dbReference>
<comment type="subcellular location">
    <subcellularLocation>
        <location evidence="5">Late endosome membrane</location>
        <topology evidence="5">Peripheral membrane protein</topology>
        <orientation evidence="5">Cytoplasmic side</orientation>
    </subcellularLocation>
    <subcellularLocation>
        <location evidence="1 5">Lysosome membrane</location>
        <topology evidence="1 5">Peripheral membrane protein</topology>
        <orientation evidence="1 5">Cytoplasmic side</orientation>
    </subcellularLocation>
    <text evidence="5">Cytoplasmic, peripheral membrane protein associated with late endosomes/lysosomes.</text>
</comment>
<dbReference type="InterPro" id="IPR006925">
    <property type="entry name" value="Vps16_C"/>
</dbReference>
<comment type="similarity">
    <text evidence="2 5">Belongs to the VPS16 family.</text>
</comment>
<sequence length="800" mass="90151">MAFVTANWNPLGESFYRKIELYEMGWNLKDGLRDCLVAAAPYGGPIALLKAHNRRSPSARPQLEIFSSSGLPLASFPWKSGMVKQLGWTVSDDLLCVQEDGTVLVYDLLGGFKRHFSMGNEVSQSQVLETKIFHSPYGTGVAILTGALRFTLATNIDDIKLRRLPEVPGLQGAPSCWAVLTQDRQSKVLVASGPHLFILDNTACTPVTPPGLSPQASSIVHMCVSFSYKYLALLTDSGHVWMGTSNLKEKLSEVDTKIKGSPKQMAWCRRPKSQQPSAVVMWDGLLLVVGECKETIQYHLEDDSILVPELDGVRIISGTHHELLQEVPGACEEIFKIASMAPGALLLEAHKEYEKESQKADEYLREIKEQSLLSEAVRQCVEAAGHEHEPETQKTLLRAASFGKCFLSNFPPEQFVSMCKDLRVLNAVRDYTVGIPLSHTQFKQMTLQVLIDRLVYRKLYLLAIEVCRYLKTPEYQGVSRVLKHWACYKVQQKEESDEVIAKAVSVKLADAAGISYSEIATKAYESGRTELAIKLLEFEPRSGEQVPLLLKMKKSPLALSKAIESGDTDLVYTVVMYLKNELNRGDFFMMLRNQPVALSLYKQRLEARIAHLQSAVDEYYKAKNEFSAKTTEDEMRLLRFQRKLEEEKDEQLVGFSLQDTMTTLLSVGLHKHAEQLYKDFRMPDKRFWWLKLKALAEKEDWEELEKFSKSKKSPIGYLPFVEVCIKHHNKCEARKYVAKVSPEQKVKAHLAVGDVEGAAEAAIERRNESEISTVLSRCSATTDHLLVERLNRAKATVPKK</sequence>
<dbReference type="GO" id="GO:0016197">
    <property type="term" value="P:endosomal transport"/>
    <property type="evidence" value="ECO:0007669"/>
    <property type="project" value="TreeGrafter"/>
</dbReference>
<proteinExistence type="inferred from homology"/>
<evidence type="ECO:0000313" key="9">
    <source>
        <dbReference type="Proteomes" id="UP001108240"/>
    </source>
</evidence>
<dbReference type="FunFam" id="1.10.150.780:FF:000001">
    <property type="entry name" value="Vacuolar protein sorting-associated protein 16 homolog"/>
    <property type="match status" value="1"/>
</dbReference>
<comment type="function">
    <text evidence="5">Plays a role in vesicle-mediated protein trafficking to lysosomal compartments including the endocytic membrane transport and autophagic pathways. Believed to act as a core component of the putative HOPS and CORVET endosomal tethering complexes.</text>
</comment>
<dbReference type="GO" id="GO:0003779">
    <property type="term" value="F:actin binding"/>
    <property type="evidence" value="ECO:0007669"/>
    <property type="project" value="TreeGrafter"/>
</dbReference>
<dbReference type="Ensembl" id="ENSCCRT00000006907.2">
    <property type="protein sequence ID" value="ENSCCRP00000006280.2"/>
    <property type="gene ID" value="ENSCCRG00000059781.1"/>
</dbReference>
<reference evidence="8" key="1">
    <citation type="submission" date="2025-08" db="UniProtKB">
        <authorList>
            <consortium name="Ensembl"/>
        </authorList>
    </citation>
    <scope>IDENTIFICATION</scope>
</reference>
<feature type="domain" description="Vps16 C-terminal" evidence="6">
    <location>
        <begin position="604"/>
        <end position="794"/>
    </location>
</feature>
<dbReference type="InterPro" id="IPR036322">
    <property type="entry name" value="WD40_repeat_dom_sf"/>
</dbReference>
<dbReference type="AlphaFoldDB" id="A0A8C0Y7P7"/>
<dbReference type="Gene3D" id="1.10.150.780">
    <property type="entry name" value="Vps16, C-terminal region"/>
    <property type="match status" value="1"/>
</dbReference>
<protein>
    <recommendedName>
        <fullName evidence="3 5">Vacuolar protein sorting-associated protein 16 homolog</fullName>
    </recommendedName>
</protein>
<reference evidence="8" key="2">
    <citation type="submission" date="2025-09" db="UniProtKB">
        <authorList>
            <consortium name="Ensembl"/>
        </authorList>
    </citation>
    <scope>IDENTIFICATION</scope>
</reference>
<dbReference type="InterPro" id="IPR016534">
    <property type="entry name" value="VPS16"/>
</dbReference>
<dbReference type="Proteomes" id="UP001108240">
    <property type="component" value="Unplaced"/>
</dbReference>
<evidence type="ECO:0000256" key="3">
    <source>
        <dbReference type="ARBA" id="ARBA00017947"/>
    </source>
</evidence>
<feature type="domain" description="Vps16 C-terminal" evidence="6">
    <location>
        <begin position="514"/>
        <end position="603"/>
    </location>
</feature>
<dbReference type="PANTHER" id="PTHR12811:SF0">
    <property type="entry name" value="VACUOLAR PROTEIN SORTING-ASSOCIATED PROTEIN 16 HOMOLOG"/>
    <property type="match status" value="1"/>
</dbReference>
<keyword evidence="5" id="KW-0472">Membrane</keyword>
<dbReference type="Pfam" id="PF04840">
    <property type="entry name" value="Vps16_C"/>
    <property type="match status" value="2"/>
</dbReference>
<accession>A0A8C0Y7P7</accession>
<evidence type="ECO:0000259" key="6">
    <source>
        <dbReference type="Pfam" id="PF04840"/>
    </source>
</evidence>
<feature type="domain" description="Vps16 N-terminal" evidence="7">
    <location>
        <begin position="5"/>
        <end position="416"/>
    </location>
</feature>
<evidence type="ECO:0000256" key="5">
    <source>
        <dbReference type="PIRNR" id="PIRNR007949"/>
    </source>
</evidence>
<dbReference type="GO" id="GO:0030897">
    <property type="term" value="C:HOPS complex"/>
    <property type="evidence" value="ECO:0007669"/>
    <property type="project" value="UniProtKB-UniRule"/>
</dbReference>
<name>A0A8C0Y7P7_CYPCA</name>
<dbReference type="SUPFAM" id="SSF50978">
    <property type="entry name" value="WD40 repeat-like"/>
    <property type="match status" value="1"/>
</dbReference>
<dbReference type="GO" id="GO:0033263">
    <property type="term" value="C:CORVET complex"/>
    <property type="evidence" value="ECO:0007669"/>
    <property type="project" value="UniProtKB-UniRule"/>
</dbReference>
<evidence type="ECO:0000313" key="8">
    <source>
        <dbReference type="Ensembl" id="ENSCCRP00000006280.2"/>
    </source>
</evidence>